<gene>
    <name evidence="1" type="ORF">SI8410_15019713</name>
</gene>
<name>A0A7I8LIE9_SPIIN</name>
<sequence length="101" mass="11856">MSTLESHSCPLGDHEIRHLQKFSYVESSSYTHYMSRSTKNKSVLDYAEEFYYLSSQINLTKSELYMILRFKVALQLFSKLNDIVMVVEHVEELLQKGKTKI</sequence>
<accession>A0A7I8LIE9</accession>
<dbReference type="AlphaFoldDB" id="A0A7I8LIE9"/>
<organism evidence="1 2">
    <name type="scientific">Spirodela intermedia</name>
    <name type="common">Intermediate duckweed</name>
    <dbReference type="NCBI Taxonomy" id="51605"/>
    <lineage>
        <taxon>Eukaryota</taxon>
        <taxon>Viridiplantae</taxon>
        <taxon>Streptophyta</taxon>
        <taxon>Embryophyta</taxon>
        <taxon>Tracheophyta</taxon>
        <taxon>Spermatophyta</taxon>
        <taxon>Magnoliopsida</taxon>
        <taxon>Liliopsida</taxon>
        <taxon>Araceae</taxon>
        <taxon>Lemnoideae</taxon>
        <taxon>Spirodela</taxon>
    </lineage>
</organism>
<evidence type="ECO:0000313" key="2">
    <source>
        <dbReference type="Proteomes" id="UP000663760"/>
    </source>
</evidence>
<dbReference type="OrthoDB" id="786050at2759"/>
<evidence type="ECO:0000313" key="1">
    <source>
        <dbReference type="EMBL" id="CAA7409035.1"/>
    </source>
</evidence>
<protein>
    <submittedName>
        <fullName evidence="1">Uncharacterized protein</fullName>
    </submittedName>
</protein>
<reference evidence="1" key="1">
    <citation type="submission" date="2020-02" db="EMBL/GenBank/DDBJ databases">
        <authorList>
            <person name="Scholz U."/>
            <person name="Mascher M."/>
            <person name="Fiebig A."/>
        </authorList>
    </citation>
    <scope>NUCLEOTIDE SEQUENCE</scope>
</reference>
<proteinExistence type="predicted"/>
<keyword evidence="2" id="KW-1185">Reference proteome</keyword>
<dbReference type="EMBL" id="LR746278">
    <property type="protein sequence ID" value="CAA7409035.1"/>
    <property type="molecule type" value="Genomic_DNA"/>
</dbReference>
<dbReference type="Proteomes" id="UP000663760">
    <property type="component" value="Chromosome 15"/>
</dbReference>